<keyword evidence="1" id="KW-0472">Membrane</keyword>
<keyword evidence="1" id="KW-0812">Transmembrane</keyword>
<dbReference type="EMBL" id="CAUYUJ010019677">
    <property type="protein sequence ID" value="CAK0892881.1"/>
    <property type="molecule type" value="Genomic_DNA"/>
</dbReference>
<dbReference type="Proteomes" id="UP001189429">
    <property type="component" value="Unassembled WGS sequence"/>
</dbReference>
<feature type="transmembrane region" description="Helical" evidence="1">
    <location>
        <begin position="214"/>
        <end position="236"/>
    </location>
</feature>
<evidence type="ECO:0000259" key="2">
    <source>
        <dbReference type="Pfam" id="PF09995"/>
    </source>
</evidence>
<organism evidence="3 4">
    <name type="scientific">Prorocentrum cordatum</name>
    <dbReference type="NCBI Taxonomy" id="2364126"/>
    <lineage>
        <taxon>Eukaryota</taxon>
        <taxon>Sar</taxon>
        <taxon>Alveolata</taxon>
        <taxon>Dinophyceae</taxon>
        <taxon>Prorocentrales</taxon>
        <taxon>Prorocentraceae</taxon>
        <taxon>Prorocentrum</taxon>
    </lineage>
</organism>
<dbReference type="PANTHER" id="PTHR37539">
    <property type="entry name" value="SECRETED PROTEIN-RELATED"/>
    <property type="match status" value="1"/>
</dbReference>
<accession>A0ABN9X0V7</accession>
<protein>
    <recommendedName>
        <fullName evidence="2">ER-bound oxygenase mpaB/mpaB'/Rubber oxygenase catalytic domain-containing protein</fullName>
    </recommendedName>
</protein>
<dbReference type="PANTHER" id="PTHR37539:SF1">
    <property type="entry name" value="ER-BOUND OXYGENASE MPAB_MPAB'_RUBBER OXYGENASE CATALYTIC DOMAIN-CONTAINING PROTEIN"/>
    <property type="match status" value="1"/>
</dbReference>
<evidence type="ECO:0000313" key="3">
    <source>
        <dbReference type="EMBL" id="CAK0892881.1"/>
    </source>
</evidence>
<keyword evidence="4" id="KW-1185">Reference proteome</keyword>
<evidence type="ECO:0000313" key="4">
    <source>
        <dbReference type="Proteomes" id="UP001189429"/>
    </source>
</evidence>
<gene>
    <name evidence="3" type="ORF">PCOR1329_LOCUS72410</name>
</gene>
<feature type="domain" description="ER-bound oxygenase mpaB/mpaB'/Rubber oxygenase catalytic" evidence="2">
    <location>
        <begin position="227"/>
        <end position="455"/>
    </location>
</feature>
<feature type="transmembrane region" description="Helical" evidence="1">
    <location>
        <begin position="97"/>
        <end position="115"/>
    </location>
</feature>
<feature type="non-terminal residue" evidence="3">
    <location>
        <position position="1"/>
    </location>
</feature>
<name>A0ABN9X0V7_9DINO</name>
<evidence type="ECO:0000256" key="1">
    <source>
        <dbReference type="SAM" id="Phobius"/>
    </source>
</evidence>
<keyword evidence="1" id="KW-1133">Transmembrane helix</keyword>
<reference evidence="3" key="1">
    <citation type="submission" date="2023-10" db="EMBL/GenBank/DDBJ databases">
        <authorList>
            <person name="Chen Y."/>
            <person name="Shah S."/>
            <person name="Dougan E. K."/>
            <person name="Thang M."/>
            <person name="Chan C."/>
        </authorList>
    </citation>
    <scope>NUCLEOTIDE SEQUENCE [LARGE SCALE GENOMIC DNA]</scope>
</reference>
<proteinExistence type="predicted"/>
<dbReference type="Pfam" id="PF09995">
    <property type="entry name" value="MPAB_Lcp_cat"/>
    <property type="match status" value="1"/>
</dbReference>
<comment type="caution">
    <text evidence="3">The sequence shown here is derived from an EMBL/GenBank/DDBJ whole genome shotgun (WGS) entry which is preliminary data.</text>
</comment>
<feature type="transmembrane region" description="Helical" evidence="1">
    <location>
        <begin position="66"/>
        <end position="91"/>
    </location>
</feature>
<sequence length="527" mass="58974">AEAHGCADLQARRGNIAQQVHETPFWLEAFASWFQPLHPACARIEISPGWLRAMWSADLWNRFNVWAVYFVLAALVALGVGGIVAMVYAWLYMDGFSFLRIVLVFGGIVSSVCMLQRRRRAHTQRLRLNEVRARNTDGHPPGTQVVMGFRRQSFTWTAEHIPGHVLDNWQQKTDAADTHFRQGMGVEEFERNFGDLAAMPDWVDWDLLEKGCSFFVQVWPFIFFGFSWALLAGFGAETASAVLLKSRYWAAQGDTGRLDTWKRLRETACWLHDVAMHGSSGFIPGGVSWKACMRVRYLHCRTRATIWKSGGWDKEKYGEPINQVQIIGTLLGSSVLLLNGMEELAGVSLPTEKKEAFIHLWRVIGFLFGIEEELNPNRSADRAQVVLESVFTHGIPEFPDESLTAVLTKHICESVALGIRTEFGAPVTAGMVGVSAWYFVGPSYGKAIGLPEASWHGHLIGFARRCMLRFVLLLYLLLPGASFVFDPMMRYLFSAMACSIRKRQPQCRFGVACPVSGSAQGVCPGKA</sequence>
<dbReference type="InterPro" id="IPR037473">
    <property type="entry name" value="Lcp-like"/>
</dbReference>
<dbReference type="InterPro" id="IPR018713">
    <property type="entry name" value="MPAB/Lcp_cat_dom"/>
</dbReference>
<feature type="transmembrane region" description="Helical" evidence="1">
    <location>
        <begin position="472"/>
        <end position="493"/>
    </location>
</feature>